<dbReference type="PROSITE" id="PS50931">
    <property type="entry name" value="HTH_LYSR"/>
    <property type="match status" value="1"/>
</dbReference>
<comment type="similarity">
    <text evidence="1">Belongs to the LysR transcriptional regulatory family.</text>
</comment>
<evidence type="ECO:0000256" key="4">
    <source>
        <dbReference type="ARBA" id="ARBA00023163"/>
    </source>
</evidence>
<evidence type="ECO:0000313" key="7">
    <source>
        <dbReference type="Proteomes" id="UP000094329"/>
    </source>
</evidence>
<gene>
    <name evidence="6" type="ORF">BGC07_05205</name>
</gene>
<dbReference type="InterPro" id="IPR000847">
    <property type="entry name" value="LysR_HTH_N"/>
</dbReference>
<keyword evidence="2" id="KW-0805">Transcription regulation</keyword>
<reference evidence="6 7" key="1">
    <citation type="submission" date="2016-08" db="EMBL/GenBank/DDBJ databases">
        <title>Draft genome sequence of Candidatus Piscirickettsia litoralis, from seawater.</title>
        <authorList>
            <person name="Wan X."/>
            <person name="Lee A.J."/>
            <person name="Hou S."/>
            <person name="Donachie S.P."/>
        </authorList>
    </citation>
    <scope>NUCLEOTIDE SEQUENCE [LARGE SCALE GENOMIC DNA]</scope>
    <source>
        <strain evidence="6 7">Y2</strain>
    </source>
</reference>
<dbReference type="Gene3D" id="3.40.190.290">
    <property type="match status" value="1"/>
</dbReference>
<dbReference type="PANTHER" id="PTHR30537">
    <property type="entry name" value="HTH-TYPE TRANSCRIPTIONAL REGULATOR"/>
    <property type="match status" value="1"/>
</dbReference>
<organism evidence="6 7">
    <name type="scientific">Piscirickettsia litoralis</name>
    <dbReference type="NCBI Taxonomy" id="1891921"/>
    <lineage>
        <taxon>Bacteria</taxon>
        <taxon>Pseudomonadati</taxon>
        <taxon>Pseudomonadota</taxon>
        <taxon>Gammaproteobacteria</taxon>
        <taxon>Thiotrichales</taxon>
        <taxon>Piscirickettsiaceae</taxon>
        <taxon>Piscirickettsia</taxon>
    </lineage>
</organism>
<name>A0ABX3A1W5_9GAMM</name>
<dbReference type="CDD" id="cd08422">
    <property type="entry name" value="PBP2_CrgA_like"/>
    <property type="match status" value="1"/>
</dbReference>
<dbReference type="InterPro" id="IPR005119">
    <property type="entry name" value="LysR_subst-bd"/>
</dbReference>
<evidence type="ECO:0000256" key="2">
    <source>
        <dbReference type="ARBA" id="ARBA00023015"/>
    </source>
</evidence>
<dbReference type="PANTHER" id="PTHR30537:SF5">
    <property type="entry name" value="HTH-TYPE TRANSCRIPTIONAL ACTIVATOR TTDR-RELATED"/>
    <property type="match status" value="1"/>
</dbReference>
<dbReference type="InterPro" id="IPR036388">
    <property type="entry name" value="WH-like_DNA-bd_sf"/>
</dbReference>
<dbReference type="InterPro" id="IPR036390">
    <property type="entry name" value="WH_DNA-bd_sf"/>
</dbReference>
<keyword evidence="7" id="KW-1185">Reference proteome</keyword>
<dbReference type="Pfam" id="PF03466">
    <property type="entry name" value="LysR_substrate"/>
    <property type="match status" value="1"/>
</dbReference>
<evidence type="ECO:0000313" key="6">
    <source>
        <dbReference type="EMBL" id="ODN42438.1"/>
    </source>
</evidence>
<keyword evidence="4" id="KW-0804">Transcription</keyword>
<proteinExistence type="inferred from homology"/>
<sequence length="288" mass="33054">MNIWTATENFILVIDNKSFSKAAAKKYASVSTISKQINYLEDTLKTQLLIRSTRQLTLTDAGRRYYEESKRLHEKFNTLLNSIGEDQERVDGQLNITAPVPFGEAILVQILPRFQEQYPELNINLSLTNDYIDILQNNIDVAIRVGHIDEKMYQSYLLTEKPIGLFAAPYFLRNNVINTIQDLRSAPCLTHQDFRPPNLWRLKKENIQVTPLLSINSIKGLINAATHGLGIIYLSEYLVKDQITSGELVPILKSHWEKPKPIYAVHARSEFTSKKITAFIEFIKTIKF</sequence>
<protein>
    <recommendedName>
        <fullName evidence="5">HTH lysR-type domain-containing protein</fullName>
    </recommendedName>
</protein>
<comment type="caution">
    <text evidence="6">The sequence shown here is derived from an EMBL/GenBank/DDBJ whole genome shotgun (WGS) entry which is preliminary data.</text>
</comment>
<feature type="domain" description="HTH lysR-type" evidence="5">
    <location>
        <begin position="10"/>
        <end position="59"/>
    </location>
</feature>
<evidence type="ECO:0000256" key="3">
    <source>
        <dbReference type="ARBA" id="ARBA00023125"/>
    </source>
</evidence>
<accession>A0ABX3A1W5</accession>
<evidence type="ECO:0000259" key="5">
    <source>
        <dbReference type="PROSITE" id="PS50931"/>
    </source>
</evidence>
<dbReference type="SUPFAM" id="SSF53850">
    <property type="entry name" value="Periplasmic binding protein-like II"/>
    <property type="match status" value="1"/>
</dbReference>
<dbReference type="Gene3D" id="1.10.10.10">
    <property type="entry name" value="Winged helix-like DNA-binding domain superfamily/Winged helix DNA-binding domain"/>
    <property type="match status" value="1"/>
</dbReference>
<evidence type="ECO:0000256" key="1">
    <source>
        <dbReference type="ARBA" id="ARBA00009437"/>
    </source>
</evidence>
<dbReference type="Proteomes" id="UP000094329">
    <property type="component" value="Unassembled WGS sequence"/>
</dbReference>
<dbReference type="RefSeq" id="WP_069312235.1">
    <property type="nucleotide sequence ID" value="NZ_MDTU01000001.1"/>
</dbReference>
<keyword evidence="3" id="KW-0238">DNA-binding</keyword>
<dbReference type="Pfam" id="PF00126">
    <property type="entry name" value="HTH_1"/>
    <property type="match status" value="1"/>
</dbReference>
<dbReference type="InterPro" id="IPR058163">
    <property type="entry name" value="LysR-type_TF_proteobact-type"/>
</dbReference>
<dbReference type="EMBL" id="MDTU01000001">
    <property type="protein sequence ID" value="ODN42438.1"/>
    <property type="molecule type" value="Genomic_DNA"/>
</dbReference>
<dbReference type="SUPFAM" id="SSF46785">
    <property type="entry name" value="Winged helix' DNA-binding domain"/>
    <property type="match status" value="1"/>
</dbReference>